<accession>A0A6A4HH16</accession>
<dbReference type="Pfam" id="PF08015">
    <property type="entry name" value="Pheromone"/>
    <property type="match status" value="1"/>
</dbReference>
<dbReference type="Proteomes" id="UP000799118">
    <property type="component" value="Unassembled WGS sequence"/>
</dbReference>
<proteinExistence type="predicted"/>
<dbReference type="GO" id="GO:0016020">
    <property type="term" value="C:membrane"/>
    <property type="evidence" value="ECO:0007669"/>
    <property type="project" value="InterPro"/>
</dbReference>
<dbReference type="EMBL" id="ML769514">
    <property type="protein sequence ID" value="KAE9396424.1"/>
    <property type="molecule type" value="Genomic_DNA"/>
</dbReference>
<sequence length="57" mass="6044">MDSFISIESLLPTSAGVTSEDFFSSSSFMNDNEPYSALPVNSEEVGNGAELGYCVIS</sequence>
<reference evidence="1" key="1">
    <citation type="journal article" date="2019" name="Environ. Microbiol.">
        <title>Fungal ecological strategies reflected in gene transcription - a case study of two litter decomposers.</title>
        <authorList>
            <person name="Barbi F."/>
            <person name="Kohler A."/>
            <person name="Barry K."/>
            <person name="Baskaran P."/>
            <person name="Daum C."/>
            <person name="Fauchery L."/>
            <person name="Ihrmark K."/>
            <person name="Kuo A."/>
            <person name="LaButti K."/>
            <person name="Lipzen A."/>
            <person name="Morin E."/>
            <person name="Grigoriev I.V."/>
            <person name="Henrissat B."/>
            <person name="Lindahl B."/>
            <person name="Martin F."/>
        </authorList>
    </citation>
    <scope>NUCLEOTIDE SEQUENCE</scope>
    <source>
        <strain evidence="1">JB14</strain>
    </source>
</reference>
<evidence type="ECO:0008006" key="3">
    <source>
        <dbReference type="Google" id="ProtNLM"/>
    </source>
</evidence>
<gene>
    <name evidence="1" type="ORF">BT96DRAFT_922171</name>
</gene>
<dbReference type="GO" id="GO:0000772">
    <property type="term" value="F:mating pheromone activity"/>
    <property type="evidence" value="ECO:0007669"/>
    <property type="project" value="InterPro"/>
</dbReference>
<name>A0A6A4HH16_9AGAR</name>
<evidence type="ECO:0000313" key="2">
    <source>
        <dbReference type="Proteomes" id="UP000799118"/>
    </source>
</evidence>
<dbReference type="InterPro" id="IPR012597">
    <property type="entry name" value="Pheromone"/>
</dbReference>
<keyword evidence="2" id="KW-1185">Reference proteome</keyword>
<organism evidence="1 2">
    <name type="scientific">Gymnopus androsaceus JB14</name>
    <dbReference type="NCBI Taxonomy" id="1447944"/>
    <lineage>
        <taxon>Eukaryota</taxon>
        <taxon>Fungi</taxon>
        <taxon>Dikarya</taxon>
        <taxon>Basidiomycota</taxon>
        <taxon>Agaricomycotina</taxon>
        <taxon>Agaricomycetes</taxon>
        <taxon>Agaricomycetidae</taxon>
        <taxon>Agaricales</taxon>
        <taxon>Marasmiineae</taxon>
        <taxon>Omphalotaceae</taxon>
        <taxon>Gymnopus</taxon>
    </lineage>
</organism>
<evidence type="ECO:0000313" key="1">
    <source>
        <dbReference type="EMBL" id="KAE9396424.1"/>
    </source>
</evidence>
<dbReference type="AlphaFoldDB" id="A0A6A4HH16"/>
<protein>
    <recommendedName>
        <fullName evidence="3">Pheromone</fullName>
    </recommendedName>
</protein>